<protein>
    <submittedName>
        <fullName evidence="3">PRC-barrel domain protein</fullName>
    </submittedName>
</protein>
<feature type="chain" id="PRO_5016283717" evidence="1">
    <location>
        <begin position="22"/>
        <end position="187"/>
    </location>
</feature>
<dbReference type="InterPro" id="IPR027275">
    <property type="entry name" value="PRC-brl_dom"/>
</dbReference>
<dbReference type="OrthoDB" id="7876889at2"/>
<dbReference type="PANTHER" id="PTHR36505:SF1">
    <property type="entry name" value="BLR1072 PROTEIN"/>
    <property type="match status" value="1"/>
</dbReference>
<evidence type="ECO:0000313" key="4">
    <source>
        <dbReference type="Proteomes" id="UP000247454"/>
    </source>
</evidence>
<evidence type="ECO:0000256" key="1">
    <source>
        <dbReference type="SAM" id="SignalP"/>
    </source>
</evidence>
<dbReference type="Proteomes" id="UP000247454">
    <property type="component" value="Unassembled WGS sequence"/>
</dbReference>
<accession>A0A318SY81</accession>
<dbReference type="SUPFAM" id="SSF50346">
    <property type="entry name" value="PRC-barrel domain"/>
    <property type="match status" value="1"/>
</dbReference>
<dbReference type="Gene3D" id="2.30.30.240">
    <property type="entry name" value="PRC-barrel domain"/>
    <property type="match status" value="1"/>
</dbReference>
<name>A0A318SY81_9HYPH</name>
<proteinExistence type="predicted"/>
<dbReference type="RefSeq" id="WP_110754244.1">
    <property type="nucleotide sequence ID" value="NZ_QJTF01000027.1"/>
</dbReference>
<evidence type="ECO:0000313" key="3">
    <source>
        <dbReference type="EMBL" id="PYE86352.1"/>
    </source>
</evidence>
<dbReference type="AlphaFoldDB" id="A0A318SY81"/>
<gene>
    <name evidence="3" type="ORF">C7477_12716</name>
</gene>
<keyword evidence="4" id="KW-1185">Reference proteome</keyword>
<dbReference type="PANTHER" id="PTHR36505">
    <property type="entry name" value="BLR1072 PROTEIN"/>
    <property type="match status" value="1"/>
</dbReference>
<dbReference type="Pfam" id="PF05239">
    <property type="entry name" value="PRC"/>
    <property type="match status" value="1"/>
</dbReference>
<evidence type="ECO:0000259" key="2">
    <source>
        <dbReference type="Pfam" id="PF05239"/>
    </source>
</evidence>
<dbReference type="EMBL" id="QJTF01000027">
    <property type="protein sequence ID" value="PYE86352.1"/>
    <property type="molecule type" value="Genomic_DNA"/>
</dbReference>
<organism evidence="3 4">
    <name type="scientific">Phyllobacterium leguminum</name>
    <dbReference type="NCBI Taxonomy" id="314237"/>
    <lineage>
        <taxon>Bacteria</taxon>
        <taxon>Pseudomonadati</taxon>
        <taxon>Pseudomonadota</taxon>
        <taxon>Alphaproteobacteria</taxon>
        <taxon>Hyphomicrobiales</taxon>
        <taxon>Phyllobacteriaceae</taxon>
        <taxon>Phyllobacterium</taxon>
    </lineage>
</organism>
<sequence length="187" mass="19186">MLTRLLGTTAAIAMLSTASFAQTTEQAPQLQETPPAQTSDLFTYPTEIAPKIAPGTQNLSAANGKVLASGMIGQAVYDGPTSDAQRIGEINDIVIGENGVAQAAVIGVGGFLGVGQKDVAVGLDHLGLATRPNGEQWLVADVSKDDLNNAPAFERSQLFTRGILNQNRAADSANGTTGGPSSAPVQQ</sequence>
<feature type="signal peptide" evidence="1">
    <location>
        <begin position="1"/>
        <end position="21"/>
    </location>
</feature>
<dbReference type="InterPro" id="IPR011033">
    <property type="entry name" value="PRC_barrel-like_sf"/>
</dbReference>
<reference evidence="3 4" key="1">
    <citation type="submission" date="2018-06" db="EMBL/GenBank/DDBJ databases">
        <title>Genomic Encyclopedia of Type Strains, Phase III (KMG-III): the genomes of soil and plant-associated and newly described type strains.</title>
        <authorList>
            <person name="Whitman W."/>
        </authorList>
    </citation>
    <scope>NUCLEOTIDE SEQUENCE [LARGE SCALE GENOMIC DNA]</scope>
    <source>
        <strain evidence="3 4">ORS 1419</strain>
    </source>
</reference>
<feature type="domain" description="PRC-barrel" evidence="2">
    <location>
        <begin position="68"/>
        <end position="146"/>
    </location>
</feature>
<comment type="caution">
    <text evidence="3">The sequence shown here is derived from an EMBL/GenBank/DDBJ whole genome shotgun (WGS) entry which is preliminary data.</text>
</comment>
<keyword evidence="1" id="KW-0732">Signal</keyword>